<evidence type="ECO:0000256" key="1">
    <source>
        <dbReference type="SAM" id="MobiDB-lite"/>
    </source>
</evidence>
<protein>
    <submittedName>
        <fullName evidence="2">Uncharacterized protein</fullName>
    </submittedName>
</protein>
<evidence type="ECO:0000313" key="3">
    <source>
        <dbReference type="Proteomes" id="UP001201701"/>
    </source>
</evidence>
<accession>A0ABS9QLE2</accession>
<organism evidence="2 3">
    <name type="scientific">Mesorhizobium retamae</name>
    <dbReference type="NCBI Taxonomy" id="2912854"/>
    <lineage>
        <taxon>Bacteria</taxon>
        <taxon>Pseudomonadati</taxon>
        <taxon>Pseudomonadota</taxon>
        <taxon>Alphaproteobacteria</taxon>
        <taxon>Hyphomicrobiales</taxon>
        <taxon>Phyllobacteriaceae</taxon>
        <taxon>Mesorhizobium</taxon>
    </lineage>
</organism>
<feature type="compositionally biased region" description="Basic and acidic residues" evidence="1">
    <location>
        <begin position="106"/>
        <end position="117"/>
    </location>
</feature>
<evidence type="ECO:0000313" key="2">
    <source>
        <dbReference type="EMBL" id="MCG7508269.1"/>
    </source>
</evidence>
<gene>
    <name evidence="2" type="ORF">L4923_24825</name>
</gene>
<keyword evidence="3" id="KW-1185">Reference proteome</keyword>
<dbReference type="RefSeq" id="WP_239369783.1">
    <property type="nucleotide sequence ID" value="NZ_JAKREW010000037.1"/>
</dbReference>
<sequence>MKYLERIYGKYKAGKKIFKLDMDSAALEAHRFRRAASTSIRREQAMHAFYVASRNALFRLRRDLWALPWEKPASAGNASIVASPGALPPPAARRRRDNDAVGAARRAKETMDRNHLI</sequence>
<comment type="caution">
    <text evidence="2">The sequence shown here is derived from an EMBL/GenBank/DDBJ whole genome shotgun (WGS) entry which is preliminary data.</text>
</comment>
<name>A0ABS9QLE2_9HYPH</name>
<proteinExistence type="predicted"/>
<feature type="region of interest" description="Disordered" evidence="1">
    <location>
        <begin position="76"/>
        <end position="117"/>
    </location>
</feature>
<reference evidence="2 3" key="1">
    <citation type="submission" date="2022-02" db="EMBL/GenBank/DDBJ databases">
        <title>Draft genome sequence of Mezorhizobium retamae strain IRAMC:0171 isolated from Retama raetam nodules.</title>
        <authorList>
            <person name="Bengaied R."/>
            <person name="Sbissi I."/>
            <person name="Huber K."/>
            <person name="Ghodbane F."/>
            <person name="Nouioui I."/>
            <person name="Tarhouni M."/>
            <person name="Gtari M."/>
        </authorList>
    </citation>
    <scope>NUCLEOTIDE SEQUENCE [LARGE SCALE GENOMIC DNA]</scope>
    <source>
        <strain evidence="2 3">IRAMC:0171</strain>
    </source>
</reference>
<dbReference type="Proteomes" id="UP001201701">
    <property type="component" value="Unassembled WGS sequence"/>
</dbReference>
<dbReference type="EMBL" id="JAKREW010000037">
    <property type="protein sequence ID" value="MCG7508269.1"/>
    <property type="molecule type" value="Genomic_DNA"/>
</dbReference>